<evidence type="ECO:0000313" key="1">
    <source>
        <dbReference type="EMBL" id="MFC3831566.1"/>
    </source>
</evidence>
<dbReference type="EMBL" id="JBHRZG010000002">
    <property type="protein sequence ID" value="MFC3831566.1"/>
    <property type="molecule type" value="Genomic_DNA"/>
</dbReference>
<gene>
    <name evidence="1" type="ORF">ACFOSB_01655</name>
</gene>
<organism evidence="1 2">
    <name type="scientific">Deinococcus rufus</name>
    <dbReference type="NCBI Taxonomy" id="2136097"/>
    <lineage>
        <taxon>Bacteria</taxon>
        <taxon>Thermotogati</taxon>
        <taxon>Deinococcota</taxon>
        <taxon>Deinococci</taxon>
        <taxon>Deinococcales</taxon>
        <taxon>Deinococcaceae</taxon>
        <taxon>Deinococcus</taxon>
    </lineage>
</organism>
<dbReference type="RefSeq" id="WP_322473676.1">
    <property type="nucleotide sequence ID" value="NZ_JBHRZG010000002.1"/>
</dbReference>
<sequence>MKDSDKAMLDQAVKAAAACIIDYIDNDIDSLVRTPEMSRFPRSVALRSCILTPIAFADFEANRTPEHPSITGDPIYQAAFEYANSFRQRWGSNPFGRIAGEAQAMQQHLEKMANL</sequence>
<protein>
    <submittedName>
        <fullName evidence="1">Uncharacterized protein</fullName>
    </submittedName>
</protein>
<proteinExistence type="predicted"/>
<accession>A0ABV7Z5P5</accession>
<evidence type="ECO:0000313" key="2">
    <source>
        <dbReference type="Proteomes" id="UP001595803"/>
    </source>
</evidence>
<comment type="caution">
    <text evidence="1">The sequence shown here is derived from an EMBL/GenBank/DDBJ whole genome shotgun (WGS) entry which is preliminary data.</text>
</comment>
<dbReference type="Proteomes" id="UP001595803">
    <property type="component" value="Unassembled WGS sequence"/>
</dbReference>
<keyword evidence="2" id="KW-1185">Reference proteome</keyword>
<reference evidence="2" key="1">
    <citation type="journal article" date="2019" name="Int. J. Syst. Evol. Microbiol.">
        <title>The Global Catalogue of Microorganisms (GCM) 10K type strain sequencing project: providing services to taxonomists for standard genome sequencing and annotation.</title>
        <authorList>
            <consortium name="The Broad Institute Genomics Platform"/>
            <consortium name="The Broad Institute Genome Sequencing Center for Infectious Disease"/>
            <person name="Wu L."/>
            <person name="Ma J."/>
        </authorList>
    </citation>
    <scope>NUCLEOTIDE SEQUENCE [LARGE SCALE GENOMIC DNA]</scope>
    <source>
        <strain evidence="2">CCTCC AB 2017081</strain>
    </source>
</reference>
<name>A0ABV7Z5P5_9DEIO</name>